<evidence type="ECO:0000256" key="1">
    <source>
        <dbReference type="SAM" id="MobiDB-lite"/>
    </source>
</evidence>
<dbReference type="EMBL" id="SDMP01000015">
    <property type="protein sequence ID" value="RYR09073.1"/>
    <property type="molecule type" value="Genomic_DNA"/>
</dbReference>
<dbReference type="AlphaFoldDB" id="A0A444Z4E3"/>
<organism evidence="2 3">
    <name type="scientific">Arachis hypogaea</name>
    <name type="common">Peanut</name>
    <dbReference type="NCBI Taxonomy" id="3818"/>
    <lineage>
        <taxon>Eukaryota</taxon>
        <taxon>Viridiplantae</taxon>
        <taxon>Streptophyta</taxon>
        <taxon>Embryophyta</taxon>
        <taxon>Tracheophyta</taxon>
        <taxon>Spermatophyta</taxon>
        <taxon>Magnoliopsida</taxon>
        <taxon>eudicotyledons</taxon>
        <taxon>Gunneridae</taxon>
        <taxon>Pentapetalae</taxon>
        <taxon>rosids</taxon>
        <taxon>fabids</taxon>
        <taxon>Fabales</taxon>
        <taxon>Fabaceae</taxon>
        <taxon>Papilionoideae</taxon>
        <taxon>50 kb inversion clade</taxon>
        <taxon>dalbergioids sensu lato</taxon>
        <taxon>Dalbergieae</taxon>
        <taxon>Pterocarpus clade</taxon>
        <taxon>Arachis</taxon>
    </lineage>
</organism>
<sequence>MQIESSFQANALSMSSASSDEGTAPQANGITRRLRDFAKEVQPLAKEAAETVVLVFDEEGVESLISELVKGINEPKLLWSSYKNCFLVLQITNFDFFFSCNFDDVYVVFFK</sequence>
<proteinExistence type="predicted"/>
<comment type="caution">
    <text evidence="2">The sequence shown here is derived from an EMBL/GenBank/DDBJ whole genome shotgun (WGS) entry which is preliminary data.</text>
</comment>
<reference evidence="2 3" key="1">
    <citation type="submission" date="2019-01" db="EMBL/GenBank/DDBJ databases">
        <title>Sequencing of cultivated peanut Arachis hypogaea provides insights into genome evolution and oil improvement.</title>
        <authorList>
            <person name="Chen X."/>
        </authorList>
    </citation>
    <scope>NUCLEOTIDE SEQUENCE [LARGE SCALE GENOMIC DNA]</scope>
    <source>
        <strain evidence="3">cv. Fuhuasheng</strain>
        <tissue evidence="2">Leaves</tissue>
    </source>
</reference>
<name>A0A444Z4E3_ARAHY</name>
<evidence type="ECO:0000313" key="3">
    <source>
        <dbReference type="Proteomes" id="UP000289738"/>
    </source>
</evidence>
<dbReference type="Proteomes" id="UP000289738">
    <property type="component" value="Chromosome B05"/>
</dbReference>
<keyword evidence="3" id="KW-1185">Reference proteome</keyword>
<dbReference type="STRING" id="3818.A0A444Z4E3"/>
<evidence type="ECO:0000313" key="2">
    <source>
        <dbReference type="EMBL" id="RYR09073.1"/>
    </source>
</evidence>
<gene>
    <name evidence="2" type="ORF">Ahy_B05g077132</name>
</gene>
<accession>A0A444Z4E3</accession>
<feature type="region of interest" description="Disordered" evidence="1">
    <location>
        <begin position="1"/>
        <end position="26"/>
    </location>
</feature>
<protein>
    <submittedName>
        <fullName evidence="2">Uncharacterized protein</fullName>
    </submittedName>
</protein>